<comment type="function">
    <text evidence="5">Modulates RecA activity.</text>
</comment>
<dbReference type="InterPro" id="IPR003783">
    <property type="entry name" value="Regulatory_RecX"/>
</dbReference>
<dbReference type="Gene3D" id="1.10.10.10">
    <property type="entry name" value="Winged helix-like DNA-binding domain superfamily/Winged helix DNA-binding domain"/>
    <property type="match status" value="1"/>
</dbReference>
<keyword evidence="11" id="KW-1185">Reference proteome</keyword>
<dbReference type="InterPro" id="IPR053924">
    <property type="entry name" value="RecX_HTH_2nd"/>
</dbReference>
<keyword evidence="4 5" id="KW-0963">Cytoplasm</keyword>
<dbReference type="HAMAP" id="MF_01114">
    <property type="entry name" value="RecX"/>
    <property type="match status" value="1"/>
</dbReference>
<accession>A0ABP8Y9Z9</accession>
<evidence type="ECO:0000256" key="4">
    <source>
        <dbReference type="ARBA" id="ARBA00022490"/>
    </source>
</evidence>
<feature type="domain" description="RecX first three-helical" evidence="9">
    <location>
        <begin position="50"/>
        <end position="88"/>
    </location>
</feature>
<dbReference type="PANTHER" id="PTHR33602:SF1">
    <property type="entry name" value="REGULATORY PROTEIN RECX FAMILY PROTEIN"/>
    <property type="match status" value="1"/>
</dbReference>
<dbReference type="Proteomes" id="UP001499882">
    <property type="component" value="Unassembled WGS sequence"/>
</dbReference>
<protein>
    <recommendedName>
        <fullName evidence="3 5">Regulatory protein RecX</fullName>
    </recommendedName>
</protein>
<feature type="region of interest" description="Disordered" evidence="6">
    <location>
        <begin position="21"/>
        <end position="40"/>
    </location>
</feature>
<dbReference type="InterPro" id="IPR053926">
    <property type="entry name" value="RecX_HTH_1st"/>
</dbReference>
<dbReference type="PANTHER" id="PTHR33602">
    <property type="entry name" value="REGULATORY PROTEIN RECX FAMILY PROTEIN"/>
    <property type="match status" value="1"/>
</dbReference>
<proteinExistence type="inferred from homology"/>
<organism evidence="10 11">
    <name type="scientific">Nocardioides endophyticus</name>
    <dbReference type="NCBI Taxonomy" id="1353775"/>
    <lineage>
        <taxon>Bacteria</taxon>
        <taxon>Bacillati</taxon>
        <taxon>Actinomycetota</taxon>
        <taxon>Actinomycetes</taxon>
        <taxon>Propionibacteriales</taxon>
        <taxon>Nocardioidaceae</taxon>
        <taxon>Nocardioides</taxon>
    </lineage>
</organism>
<name>A0ABP8Y9Z9_9ACTN</name>
<evidence type="ECO:0000256" key="6">
    <source>
        <dbReference type="SAM" id="MobiDB-lite"/>
    </source>
</evidence>
<reference evidence="11" key="1">
    <citation type="journal article" date="2019" name="Int. J. Syst. Evol. Microbiol.">
        <title>The Global Catalogue of Microorganisms (GCM) 10K type strain sequencing project: providing services to taxonomists for standard genome sequencing and annotation.</title>
        <authorList>
            <consortium name="The Broad Institute Genomics Platform"/>
            <consortium name="The Broad Institute Genome Sequencing Center for Infectious Disease"/>
            <person name="Wu L."/>
            <person name="Ma J."/>
        </authorList>
    </citation>
    <scope>NUCLEOTIDE SEQUENCE [LARGE SCALE GENOMIC DNA]</scope>
    <source>
        <strain evidence="11">JCM 18532</strain>
    </source>
</reference>
<evidence type="ECO:0000313" key="11">
    <source>
        <dbReference type="Proteomes" id="UP001499882"/>
    </source>
</evidence>
<comment type="subcellular location">
    <subcellularLocation>
        <location evidence="1 5">Cytoplasm</location>
    </subcellularLocation>
</comment>
<feature type="domain" description="RecX second three-helical" evidence="7">
    <location>
        <begin position="96"/>
        <end position="142"/>
    </location>
</feature>
<evidence type="ECO:0000256" key="3">
    <source>
        <dbReference type="ARBA" id="ARBA00018111"/>
    </source>
</evidence>
<dbReference type="Pfam" id="PF21982">
    <property type="entry name" value="RecX_HTH1"/>
    <property type="match status" value="1"/>
</dbReference>
<evidence type="ECO:0000256" key="5">
    <source>
        <dbReference type="HAMAP-Rule" id="MF_01114"/>
    </source>
</evidence>
<dbReference type="InterPro" id="IPR053925">
    <property type="entry name" value="RecX_HTH_3rd"/>
</dbReference>
<comment type="caution">
    <text evidence="10">The sequence shown here is derived from an EMBL/GenBank/DDBJ whole genome shotgun (WGS) entry which is preliminary data.</text>
</comment>
<evidence type="ECO:0000259" key="7">
    <source>
        <dbReference type="Pfam" id="PF02631"/>
    </source>
</evidence>
<evidence type="ECO:0000313" key="10">
    <source>
        <dbReference type="EMBL" id="GAA4723285.1"/>
    </source>
</evidence>
<dbReference type="EMBL" id="BAABKN010000003">
    <property type="protein sequence ID" value="GAA4723285.1"/>
    <property type="molecule type" value="Genomic_DNA"/>
</dbReference>
<dbReference type="Pfam" id="PF21981">
    <property type="entry name" value="RecX_HTH3"/>
    <property type="match status" value="1"/>
</dbReference>
<dbReference type="InterPro" id="IPR036388">
    <property type="entry name" value="WH-like_DNA-bd_sf"/>
</dbReference>
<sequence>MNENRPPPDWVGDVSVGVDAWTRRSSAPGTAAPPPDTVAQVPEADPEAVARKILLDQLTGQARTRKELADKLAAKNVPGDLAARLLDRFEEVGLIDDEAFARAWIASRGATRSDVGRRLAKRALAQELHRKGVANEVAREALDEIDPDDEAAAARGLVRAKLRSVERVDDVKATRRLVGMLARKGYGSGLAFAVVREELANAGREAVDEE</sequence>
<feature type="domain" description="RecX third three-helical" evidence="8">
    <location>
        <begin position="148"/>
        <end position="195"/>
    </location>
</feature>
<dbReference type="Pfam" id="PF02631">
    <property type="entry name" value="RecX_HTH2"/>
    <property type="match status" value="1"/>
</dbReference>
<evidence type="ECO:0000256" key="1">
    <source>
        <dbReference type="ARBA" id="ARBA00004496"/>
    </source>
</evidence>
<evidence type="ECO:0000259" key="9">
    <source>
        <dbReference type="Pfam" id="PF21982"/>
    </source>
</evidence>
<evidence type="ECO:0000259" key="8">
    <source>
        <dbReference type="Pfam" id="PF21981"/>
    </source>
</evidence>
<gene>
    <name evidence="5" type="primary">recX</name>
    <name evidence="10" type="ORF">GCM10023350_01870</name>
</gene>
<comment type="similarity">
    <text evidence="2 5">Belongs to the RecX family.</text>
</comment>
<evidence type="ECO:0000256" key="2">
    <source>
        <dbReference type="ARBA" id="ARBA00009695"/>
    </source>
</evidence>